<evidence type="ECO:0000313" key="2">
    <source>
        <dbReference type="Proteomes" id="UP000274792"/>
    </source>
</evidence>
<dbReference type="EMBL" id="RXWV01000051">
    <property type="protein sequence ID" value="RTX72535.1"/>
    <property type="molecule type" value="Genomic_DNA"/>
</dbReference>
<evidence type="ECO:0000313" key="1">
    <source>
        <dbReference type="EMBL" id="RTX72535.1"/>
    </source>
</evidence>
<name>A0AAJ4SHB3_MAMSC</name>
<protein>
    <submittedName>
        <fullName evidence="1">Uncharacterized protein</fullName>
    </submittedName>
</protein>
<dbReference type="RefSeq" id="WP_126477402.1">
    <property type="nucleotide sequence ID" value="NZ_RXWV01000051.1"/>
</dbReference>
<sequence length="141" mass="16302">MNALMRQLCLNDDIQGKDKEVTDTSKENQFDITNKKSNKKVRKLLKTKSLNSKIKFSIENEDVCAYYGTNVKLSAVEKNKEGGIYYLLCISTNIGDVEVFYYLNADEYNPNDRFNIVCIGYVKYKKIQLIHNKKSIKIVKV</sequence>
<accession>A0AAJ4SHB3</accession>
<organism evidence="1 2">
    <name type="scientific">Mammaliicoccus sciuri</name>
    <name type="common">Staphylococcus sciuri</name>
    <dbReference type="NCBI Taxonomy" id="1296"/>
    <lineage>
        <taxon>Bacteria</taxon>
        <taxon>Bacillati</taxon>
        <taxon>Bacillota</taxon>
        <taxon>Bacilli</taxon>
        <taxon>Bacillales</taxon>
        <taxon>Staphylococcaceae</taxon>
        <taxon>Mammaliicoccus</taxon>
    </lineage>
</organism>
<dbReference type="Proteomes" id="UP000274792">
    <property type="component" value="Unassembled WGS sequence"/>
</dbReference>
<dbReference type="AlphaFoldDB" id="A0AAJ4SHB3"/>
<gene>
    <name evidence="1" type="ORF">CD117_08510</name>
</gene>
<reference evidence="1 2" key="1">
    <citation type="submission" date="2018-10" db="EMBL/GenBank/DDBJ databases">
        <title>A collection Staphylococci species genome sequencing.</title>
        <authorList>
            <person name="Cole K."/>
        </authorList>
    </citation>
    <scope>NUCLEOTIDE SEQUENCE [LARGE SCALE GENOMIC DNA]</scope>
    <source>
        <strain evidence="2">NCTC 12218</strain>
    </source>
</reference>
<proteinExistence type="predicted"/>
<comment type="caution">
    <text evidence="1">The sequence shown here is derived from an EMBL/GenBank/DDBJ whole genome shotgun (WGS) entry which is preliminary data.</text>
</comment>